<evidence type="ECO:0000256" key="17">
    <source>
        <dbReference type="ARBA" id="ARBA00023128"/>
    </source>
</evidence>
<sequence>MKRTHSKVQKTQSGSKQMKITSLFSRIPSESSKTITEYNDKNESCTTPNSKSFTSPLSSPDVIPPSPVLKKNKVTKSKKCLNRVLINDIKLKEKEAISNTDTVSSFPKENLSSTAKSTEKRDFDNHDVDSQPYSFDTVSLSIESSSTEFSTDFFLDCDINFIEPQRCIVKKIEKDFGKICLTLTSCKSYEEDVCYLSGIWLHSLFEKGDIVTVMAKKLNGNWSVNNDHGFVTRHSDFLVSGTTIVGSLFCSRRSILADIYKGLDCSSAVMVIGTLLHELLQTVLRRKQFNHKDIKAIVDEMINSPGFVHTLYESDMSFETTKKELMDFIPKIQAFIKTYLVGYKIGKEKKTWQGEIVSIEDIEDNLWVPAFGVKGKVDITVRANYDGLSKIMPIELKTGRASGSEEHRGQVLLYTMMMNELGMDVDSGLLLYLRENVLTQVKVSHREKRDLIMLRNRLVHYLNANKMVSNPIDDYFPTLPEPINHHNACSKCPYLTACSAVLSKEGFEKLDHHNLLKKLGPQAISHLKSEHINYVMEWTAFLILENSIENTKDNLCAKSSDLWTLSFFEREKRGNCISLLKIKNVVKEPRNRYYLNTMEKSDKSVQIKFTNFSVDNYVIVSTRHRNAVATGFISSISEKSIDVLLDRDLSKLGPNEFHIDKYESQSIIAFNFSSLALLLEPSENSAQLRRFIIDKELPSFLSSDNHLNSFIESSGLTLNLNSSQKSAIIKTLAANNYALIKGMPGTGKTSTVATLIQLLVLMGRSVLVTSHTHSAVDNLLLLLHKNKIDFLRLGSKNRIHPDLWEKCDEVVSQRCDTPEKLSKLYNQANIVGVTCLGCGHALLRKRTFDVCIVDEATQVVQSSVIAALYSSKMFVLVGDPQQLPPLIKNKKAKELGMDVSMFERLDRPSVTAILPVQYRMNGPIAELANKYTYNGSLQCANNTVKYATLKLNKTKVDDDWCKDIVSSDLNKSVLLLDTGTVNSSSSDTNLIEINFIRKIVLLLIQGGLLAKSIGVIAPYRAQVALLKNEMASIHSEIEVNTVDQYQGRDKEVIIYSCTKNTVAKDVGILNDKRRITVAITRAKHKLIMIGDVTTMKNYETFNSLFSHITNIIKLPQI</sequence>
<feature type="compositionally biased region" description="Polar residues" evidence="23">
    <location>
        <begin position="44"/>
        <end position="58"/>
    </location>
</feature>
<comment type="subcellular location">
    <subcellularLocation>
        <location evidence="2">Mitochondrion</location>
    </subcellularLocation>
    <subcellularLocation>
        <location evidence="22">Nucleus</location>
    </subcellularLocation>
    <subcellularLocation>
        <location evidence="22">Chromosome</location>
    </subcellularLocation>
</comment>
<dbReference type="Pfam" id="PF13086">
    <property type="entry name" value="AAA_11"/>
    <property type="match status" value="2"/>
</dbReference>
<dbReference type="Gene3D" id="3.40.50.300">
    <property type="entry name" value="P-loop containing nucleotide triphosphate hydrolases"/>
    <property type="match status" value="2"/>
</dbReference>
<dbReference type="GO" id="GO:0016887">
    <property type="term" value="F:ATP hydrolysis activity"/>
    <property type="evidence" value="ECO:0007669"/>
    <property type="project" value="RHEA"/>
</dbReference>
<dbReference type="Gene3D" id="3.90.320.10">
    <property type="match status" value="1"/>
</dbReference>
<protein>
    <recommendedName>
        <fullName evidence="22">DNA replication ATP-dependent helicase/nuclease</fullName>
        <ecNumber evidence="22">3.1.-.-</ecNumber>
        <ecNumber evidence="22">3.6.4.12</ecNumber>
    </recommendedName>
</protein>
<organism evidence="29">
    <name type="scientific">Melanaphis sacchari</name>
    <dbReference type="NCBI Taxonomy" id="742174"/>
    <lineage>
        <taxon>Eukaryota</taxon>
        <taxon>Metazoa</taxon>
        <taxon>Ecdysozoa</taxon>
        <taxon>Arthropoda</taxon>
        <taxon>Hexapoda</taxon>
        <taxon>Insecta</taxon>
        <taxon>Pterygota</taxon>
        <taxon>Neoptera</taxon>
        <taxon>Paraneoptera</taxon>
        <taxon>Hemiptera</taxon>
        <taxon>Sternorrhyncha</taxon>
        <taxon>Aphidomorpha</taxon>
        <taxon>Aphidoidea</taxon>
        <taxon>Aphididae</taxon>
        <taxon>Aphidini</taxon>
        <taxon>Melanaphis</taxon>
    </lineage>
</organism>
<dbReference type="CDD" id="cd18041">
    <property type="entry name" value="DEXXQc_DNA2"/>
    <property type="match status" value="1"/>
</dbReference>
<dbReference type="Pfam" id="PF08696">
    <property type="entry name" value="Dna2"/>
    <property type="match status" value="1"/>
</dbReference>
<keyword evidence="18 22" id="KW-0234">DNA repair</keyword>
<dbReference type="PANTHER" id="PTHR10887">
    <property type="entry name" value="DNA2/NAM7 HELICASE FAMILY"/>
    <property type="match status" value="1"/>
</dbReference>
<dbReference type="GO" id="GO:0006281">
    <property type="term" value="P:DNA repair"/>
    <property type="evidence" value="ECO:0007669"/>
    <property type="project" value="UniProtKB-KW"/>
</dbReference>
<dbReference type="AlphaFoldDB" id="A0A2H8TS85"/>
<dbReference type="InterPro" id="IPR014808">
    <property type="entry name" value="DNA_replication_fac_Dna2_N"/>
</dbReference>
<keyword evidence="12 22" id="KW-0347">Helicase</keyword>
<evidence type="ECO:0000256" key="21">
    <source>
        <dbReference type="ARBA" id="ARBA00047995"/>
    </source>
</evidence>
<feature type="domain" description="DUF83" evidence="24">
    <location>
        <begin position="383"/>
        <end position="498"/>
    </location>
</feature>
<keyword evidence="9" id="KW-0255">Endonuclease</keyword>
<proteinExistence type="inferred from homology"/>
<evidence type="ECO:0000313" key="29">
    <source>
        <dbReference type="EMBL" id="MBW17076.1"/>
    </source>
</evidence>
<dbReference type="InterPro" id="IPR011604">
    <property type="entry name" value="PDDEXK-like_dom_sf"/>
</dbReference>
<dbReference type="InterPro" id="IPR047187">
    <property type="entry name" value="SF1_C_Upf1"/>
</dbReference>
<feature type="region of interest" description="Disordered" evidence="23">
    <location>
        <begin position="103"/>
        <end position="123"/>
    </location>
</feature>
<dbReference type="GO" id="GO:0071932">
    <property type="term" value="P:replication fork reversal"/>
    <property type="evidence" value="ECO:0007669"/>
    <property type="project" value="TreeGrafter"/>
</dbReference>
<comment type="catalytic activity">
    <reaction evidence="21 22">
        <text>ATP + H2O = ADP + phosphate + H(+)</text>
        <dbReference type="Rhea" id="RHEA:13065"/>
        <dbReference type="ChEBI" id="CHEBI:15377"/>
        <dbReference type="ChEBI" id="CHEBI:15378"/>
        <dbReference type="ChEBI" id="CHEBI:30616"/>
        <dbReference type="ChEBI" id="CHEBI:43474"/>
        <dbReference type="ChEBI" id="CHEBI:456216"/>
        <dbReference type="EC" id="3.6.4.12"/>
    </reaction>
</comment>
<dbReference type="GO" id="GO:0017108">
    <property type="term" value="F:5'-flap endonuclease activity"/>
    <property type="evidence" value="ECO:0007669"/>
    <property type="project" value="UniProtKB-UniRule"/>
</dbReference>
<keyword evidence="4 22" id="KW-0004">4Fe-4S</keyword>
<feature type="domain" description="DNA replication factor Dna2 N-terminal" evidence="25">
    <location>
        <begin position="187"/>
        <end position="382"/>
    </location>
</feature>
<evidence type="ECO:0000259" key="27">
    <source>
        <dbReference type="Pfam" id="PF13087"/>
    </source>
</evidence>
<accession>A0A2H8TS85</accession>
<evidence type="ECO:0000256" key="10">
    <source>
        <dbReference type="ARBA" id="ARBA00022763"/>
    </source>
</evidence>
<evidence type="ECO:0000256" key="5">
    <source>
        <dbReference type="ARBA" id="ARBA00022705"/>
    </source>
</evidence>
<feature type="domain" description="DNA2/NAM7 helicase helicase" evidence="26">
    <location>
        <begin position="719"/>
        <end position="817"/>
    </location>
</feature>
<dbReference type="GO" id="GO:0005694">
    <property type="term" value="C:chromosome"/>
    <property type="evidence" value="ECO:0007669"/>
    <property type="project" value="UniProtKB-SubCell"/>
</dbReference>
<dbReference type="Pfam" id="PF21123">
    <property type="entry name" value="Dna2_Rift"/>
    <property type="match status" value="1"/>
</dbReference>
<dbReference type="EMBL" id="GFXV01005271">
    <property type="protein sequence ID" value="MBW17076.1"/>
    <property type="molecule type" value="Transcribed_RNA"/>
</dbReference>
<feature type="compositionally biased region" description="Polar residues" evidence="23">
    <location>
        <begin position="103"/>
        <end position="116"/>
    </location>
</feature>
<dbReference type="CDD" id="cd18808">
    <property type="entry name" value="SF1_C_Upf1"/>
    <property type="match status" value="1"/>
</dbReference>
<keyword evidence="19 22" id="KW-0539">Nucleus</keyword>
<dbReference type="InterPro" id="IPR022765">
    <property type="entry name" value="Dna2/Cas4_DUF83"/>
</dbReference>
<dbReference type="GO" id="GO:0051539">
    <property type="term" value="F:4 iron, 4 sulfur cluster binding"/>
    <property type="evidence" value="ECO:0007669"/>
    <property type="project" value="UniProtKB-UniRule"/>
</dbReference>
<comment type="cofactor">
    <cofactor evidence="1">
        <name>[4Fe-4S] cluster</name>
        <dbReference type="ChEBI" id="CHEBI:49883"/>
    </cofactor>
</comment>
<evidence type="ECO:0000256" key="13">
    <source>
        <dbReference type="ARBA" id="ARBA00022840"/>
    </source>
</evidence>
<dbReference type="Pfam" id="PF13087">
    <property type="entry name" value="AAA_12"/>
    <property type="match status" value="1"/>
</dbReference>
<dbReference type="GO" id="GO:0003677">
    <property type="term" value="F:DNA binding"/>
    <property type="evidence" value="ECO:0007669"/>
    <property type="project" value="UniProtKB-UniRule"/>
</dbReference>
<feature type="domain" description="DNA2/NAM7 helicase-like C-terminal" evidence="27">
    <location>
        <begin position="897"/>
        <end position="1092"/>
    </location>
</feature>
<evidence type="ECO:0000256" key="2">
    <source>
        <dbReference type="ARBA" id="ARBA00004173"/>
    </source>
</evidence>
<comment type="function">
    <text evidence="22">Key enzyme involved in DNA replication and DNA repair. Involved in Okazaki fragments processing by cleaving long flaps that escape FEN1: flaps that are longer than 27 nucleotides are coated by replication protein A complex (RPA), leading to recruit DNA2 which cleaves the flap until it is too short to bind RPA and becomes a substrate for FEN1. Also involved in 5'-end resection of DNA during double-strand break (DSB) repair by mediating the cleavage of 5'-ssDNA.</text>
</comment>
<feature type="region of interest" description="Disordered" evidence="23">
    <location>
        <begin position="1"/>
        <end position="69"/>
    </location>
</feature>
<dbReference type="GO" id="GO:0033567">
    <property type="term" value="P:DNA replication, Okazaki fragment processing"/>
    <property type="evidence" value="ECO:0007669"/>
    <property type="project" value="UniProtKB-UniRule"/>
</dbReference>
<keyword evidence="8 22" id="KW-0547">Nucleotide-binding</keyword>
<evidence type="ECO:0000256" key="3">
    <source>
        <dbReference type="ARBA" id="ARBA00007913"/>
    </source>
</evidence>
<evidence type="ECO:0000259" key="28">
    <source>
        <dbReference type="Pfam" id="PF21123"/>
    </source>
</evidence>
<dbReference type="EC" id="3.1.-.-" evidence="22"/>
<evidence type="ECO:0000256" key="20">
    <source>
        <dbReference type="ARBA" id="ARBA00023268"/>
    </source>
</evidence>
<dbReference type="GO" id="GO:0005634">
    <property type="term" value="C:nucleus"/>
    <property type="evidence" value="ECO:0007669"/>
    <property type="project" value="UniProtKB-SubCell"/>
</dbReference>
<keyword evidence="10 22" id="KW-0227">DNA damage</keyword>
<keyword evidence="15 22" id="KW-0411">Iron-sulfur</keyword>
<dbReference type="OrthoDB" id="306218at2759"/>
<keyword evidence="16 22" id="KW-0238">DNA-binding</keyword>
<evidence type="ECO:0000256" key="14">
    <source>
        <dbReference type="ARBA" id="ARBA00023004"/>
    </source>
</evidence>
<keyword evidence="5 22" id="KW-0235">DNA replication</keyword>
<keyword evidence="11 22" id="KW-0378">Hydrolase</keyword>
<keyword evidence="13 22" id="KW-0067">ATP-binding</keyword>
<evidence type="ECO:0000256" key="23">
    <source>
        <dbReference type="SAM" id="MobiDB-lite"/>
    </source>
</evidence>
<feature type="compositionally biased region" description="Polar residues" evidence="23">
    <location>
        <begin position="9"/>
        <end position="37"/>
    </location>
</feature>
<dbReference type="InterPro" id="IPR048459">
    <property type="entry name" value="DNA2_Rift"/>
</dbReference>
<evidence type="ECO:0000259" key="25">
    <source>
        <dbReference type="Pfam" id="PF08696"/>
    </source>
</evidence>
<evidence type="ECO:0000256" key="1">
    <source>
        <dbReference type="ARBA" id="ARBA00001966"/>
    </source>
</evidence>
<dbReference type="InterPro" id="IPR041677">
    <property type="entry name" value="DNA2/NAM7_AAA_11"/>
</dbReference>
<keyword evidence="22" id="KW-0158">Chromosome</keyword>
<dbReference type="EC" id="3.6.4.12" evidence="22"/>
<keyword evidence="17" id="KW-0496">Mitochondrion</keyword>
<evidence type="ECO:0000256" key="15">
    <source>
        <dbReference type="ARBA" id="ARBA00023014"/>
    </source>
</evidence>
<comment type="similarity">
    <text evidence="3 22">Belongs to the DNA2/NAM7 helicase family.</text>
</comment>
<name>A0A2H8TS85_9HEMI</name>
<dbReference type="InterPro" id="IPR045055">
    <property type="entry name" value="DNA2/NAM7-like"/>
</dbReference>
<keyword evidence="7 22" id="KW-0479">Metal-binding</keyword>
<evidence type="ECO:0000256" key="16">
    <source>
        <dbReference type="ARBA" id="ARBA00023125"/>
    </source>
</evidence>
<dbReference type="GO" id="GO:0005524">
    <property type="term" value="F:ATP binding"/>
    <property type="evidence" value="ECO:0007669"/>
    <property type="project" value="UniProtKB-UniRule"/>
</dbReference>
<dbReference type="GO" id="GO:0005739">
    <property type="term" value="C:mitochondrion"/>
    <property type="evidence" value="ECO:0007669"/>
    <property type="project" value="UniProtKB-SubCell"/>
</dbReference>
<evidence type="ECO:0000256" key="8">
    <source>
        <dbReference type="ARBA" id="ARBA00022741"/>
    </source>
</evidence>
<evidence type="ECO:0000256" key="11">
    <source>
        <dbReference type="ARBA" id="ARBA00022801"/>
    </source>
</evidence>
<evidence type="ECO:0000256" key="22">
    <source>
        <dbReference type="RuleBase" id="RU367041"/>
    </source>
</evidence>
<dbReference type="InterPro" id="IPR041679">
    <property type="entry name" value="DNA2/NAM7-like_C"/>
</dbReference>
<dbReference type="GO" id="GO:0017116">
    <property type="term" value="F:single-stranded DNA helicase activity"/>
    <property type="evidence" value="ECO:0007669"/>
    <property type="project" value="UniProtKB-UniRule"/>
</dbReference>
<evidence type="ECO:0000256" key="12">
    <source>
        <dbReference type="ARBA" id="ARBA00022806"/>
    </source>
</evidence>
<feature type="domain" description="DNA2 rift barrel" evidence="28">
    <location>
        <begin position="569"/>
        <end position="656"/>
    </location>
</feature>
<evidence type="ECO:0000256" key="7">
    <source>
        <dbReference type="ARBA" id="ARBA00022723"/>
    </source>
</evidence>
<evidence type="ECO:0000256" key="4">
    <source>
        <dbReference type="ARBA" id="ARBA00022485"/>
    </source>
</evidence>
<evidence type="ECO:0000256" key="18">
    <source>
        <dbReference type="ARBA" id="ARBA00023204"/>
    </source>
</evidence>
<evidence type="ECO:0000256" key="19">
    <source>
        <dbReference type="ARBA" id="ARBA00023242"/>
    </source>
</evidence>
<evidence type="ECO:0000259" key="24">
    <source>
        <dbReference type="Pfam" id="PF01930"/>
    </source>
</evidence>
<keyword evidence="6 22" id="KW-0540">Nuclease</keyword>
<evidence type="ECO:0000259" key="26">
    <source>
        <dbReference type="Pfam" id="PF13086"/>
    </source>
</evidence>
<evidence type="ECO:0000256" key="6">
    <source>
        <dbReference type="ARBA" id="ARBA00022722"/>
    </source>
</evidence>
<dbReference type="GO" id="GO:0046872">
    <property type="term" value="F:metal ion binding"/>
    <property type="evidence" value="ECO:0007669"/>
    <property type="project" value="UniProtKB-UniRule"/>
</dbReference>
<keyword evidence="20 22" id="KW-0511">Multifunctional enzyme</keyword>
<feature type="domain" description="DNA2/NAM7 helicase helicase" evidence="26">
    <location>
        <begin position="822"/>
        <end position="889"/>
    </location>
</feature>
<dbReference type="PANTHER" id="PTHR10887:SF433">
    <property type="entry name" value="DNA REPLICATION ATP-DEPENDENT HELICASE_NUCLEASE DNA2"/>
    <property type="match status" value="1"/>
</dbReference>
<gene>
    <name evidence="29" type="primary">dna2_5</name>
</gene>
<dbReference type="InterPro" id="IPR026851">
    <property type="entry name" value="Dna2/JHS1_DEXXQ-box"/>
</dbReference>
<evidence type="ECO:0000256" key="9">
    <source>
        <dbReference type="ARBA" id="ARBA00022759"/>
    </source>
</evidence>
<dbReference type="Pfam" id="PF01930">
    <property type="entry name" value="Cas_Cas4"/>
    <property type="match status" value="1"/>
</dbReference>
<keyword evidence="14 22" id="KW-0408">Iron</keyword>
<dbReference type="InterPro" id="IPR027417">
    <property type="entry name" value="P-loop_NTPase"/>
</dbReference>
<reference evidence="29" key="1">
    <citation type="submission" date="2017-10" db="EMBL/GenBank/DDBJ databases">
        <title>Transcriptome Assembly of Sugarcane Aphid Adults.</title>
        <authorList>
            <person name="Scully E.D."/>
            <person name="Palmer N.A."/>
            <person name="Geib S.M."/>
            <person name="Sarath G."/>
            <person name="Sattler S.E."/>
        </authorList>
    </citation>
    <scope>NUCLEOTIDE SEQUENCE</scope>
    <source>
        <tissue evidence="29">Whole body</tissue>
    </source>
</reference>
<dbReference type="SUPFAM" id="SSF52540">
    <property type="entry name" value="P-loop containing nucleoside triphosphate hydrolases"/>
    <property type="match status" value="1"/>
</dbReference>
<dbReference type="CDD" id="cd22318">
    <property type="entry name" value="DNA2_N-like"/>
    <property type="match status" value="1"/>
</dbReference>